<dbReference type="PANTHER" id="PTHR10404">
    <property type="entry name" value="N-ACETYLATED-ALPHA-LINKED ACIDIC DIPEPTIDASE"/>
    <property type="match status" value="1"/>
</dbReference>
<dbReference type="GeneID" id="30980506"/>
<dbReference type="InterPro" id="IPR046450">
    <property type="entry name" value="PA_dom_sf"/>
</dbReference>
<accession>A0A1E4SN32</accession>
<feature type="transmembrane region" description="Helical" evidence="2">
    <location>
        <begin position="65"/>
        <end position="84"/>
    </location>
</feature>
<keyword evidence="4" id="KW-1185">Reference proteome</keyword>
<keyword evidence="2" id="KW-0472">Membrane</keyword>
<keyword evidence="2" id="KW-1133">Transmembrane helix</keyword>
<proteinExistence type="predicted"/>
<dbReference type="GO" id="GO:0004180">
    <property type="term" value="F:carboxypeptidase activity"/>
    <property type="evidence" value="ECO:0007669"/>
    <property type="project" value="TreeGrafter"/>
</dbReference>
<dbReference type="RefSeq" id="XP_020066027.1">
    <property type="nucleotide sequence ID" value="XM_020206369.1"/>
</dbReference>
<name>A0A1E4SN32_9ASCO</name>
<dbReference type="SUPFAM" id="SSF52025">
    <property type="entry name" value="PA domain"/>
    <property type="match status" value="1"/>
</dbReference>
<dbReference type="InterPro" id="IPR039373">
    <property type="entry name" value="Peptidase_M28B"/>
</dbReference>
<organism evidence="3 4">
    <name type="scientific">Suhomyces tanzawaensis NRRL Y-17324</name>
    <dbReference type="NCBI Taxonomy" id="984487"/>
    <lineage>
        <taxon>Eukaryota</taxon>
        <taxon>Fungi</taxon>
        <taxon>Dikarya</taxon>
        <taxon>Ascomycota</taxon>
        <taxon>Saccharomycotina</taxon>
        <taxon>Pichiomycetes</taxon>
        <taxon>Debaryomycetaceae</taxon>
        <taxon>Suhomyces</taxon>
    </lineage>
</organism>
<dbReference type="Gene3D" id="3.40.630.10">
    <property type="entry name" value="Zn peptidases"/>
    <property type="match status" value="2"/>
</dbReference>
<evidence type="ECO:0000313" key="3">
    <source>
        <dbReference type="EMBL" id="ODV80905.1"/>
    </source>
</evidence>
<reference evidence="4" key="1">
    <citation type="submission" date="2016-05" db="EMBL/GenBank/DDBJ databases">
        <title>Comparative genomics of biotechnologically important yeasts.</title>
        <authorList>
            <consortium name="DOE Joint Genome Institute"/>
            <person name="Riley R."/>
            <person name="Haridas S."/>
            <person name="Wolfe K.H."/>
            <person name="Lopes M.R."/>
            <person name="Hittinger C.T."/>
            <person name="Goker M."/>
            <person name="Salamov A."/>
            <person name="Wisecaver J."/>
            <person name="Long T.M."/>
            <person name="Aerts A.L."/>
            <person name="Barry K."/>
            <person name="Choi C."/>
            <person name="Clum A."/>
            <person name="Coughlan A.Y."/>
            <person name="Deshpande S."/>
            <person name="Douglass A.P."/>
            <person name="Hanson S.J."/>
            <person name="Klenk H.-P."/>
            <person name="Labutti K."/>
            <person name="Lapidus A."/>
            <person name="Lindquist E."/>
            <person name="Lipzen A."/>
            <person name="Meier-Kolthoff J.P."/>
            <person name="Ohm R.A."/>
            <person name="Otillar R.P."/>
            <person name="Pangilinan J."/>
            <person name="Peng Y."/>
            <person name="Rokas A."/>
            <person name="Rosa C.A."/>
            <person name="Scheuner C."/>
            <person name="Sibirny A.A."/>
            <person name="Slot J.C."/>
            <person name="Stielow J.B."/>
            <person name="Sun H."/>
            <person name="Kurtzman C.P."/>
            <person name="Blackwell M."/>
            <person name="Grigoriev I.V."/>
            <person name="Jeffries T.W."/>
        </authorList>
    </citation>
    <scope>NUCLEOTIDE SEQUENCE [LARGE SCALE GENOMIC DNA]</scope>
    <source>
        <strain evidence="4">NRRL Y-17324</strain>
    </source>
</reference>
<feature type="compositionally biased region" description="Polar residues" evidence="1">
    <location>
        <begin position="26"/>
        <end position="37"/>
    </location>
</feature>
<dbReference type="Proteomes" id="UP000094285">
    <property type="component" value="Unassembled WGS sequence"/>
</dbReference>
<dbReference type="SUPFAM" id="SSF53187">
    <property type="entry name" value="Zn-dependent exopeptidases"/>
    <property type="match status" value="1"/>
</dbReference>
<evidence type="ECO:0000313" key="4">
    <source>
        <dbReference type="Proteomes" id="UP000094285"/>
    </source>
</evidence>
<dbReference type="EMBL" id="KV453910">
    <property type="protein sequence ID" value="ODV80905.1"/>
    <property type="molecule type" value="Genomic_DNA"/>
</dbReference>
<evidence type="ECO:0000256" key="1">
    <source>
        <dbReference type="SAM" id="MobiDB-lite"/>
    </source>
</evidence>
<protein>
    <submittedName>
        <fullName evidence="3">Vacuolar targeting protein</fullName>
    </submittedName>
</protein>
<dbReference type="AlphaFoldDB" id="A0A1E4SN32"/>
<gene>
    <name evidence="3" type="ORF">CANTADRAFT_180603</name>
</gene>
<evidence type="ECO:0000256" key="2">
    <source>
        <dbReference type="SAM" id="Phobius"/>
    </source>
</evidence>
<keyword evidence="2" id="KW-0812">Transmembrane</keyword>
<dbReference type="Gene3D" id="3.50.30.30">
    <property type="match status" value="2"/>
</dbReference>
<sequence length="846" mass="96953">MAAELSQRQSVAPESQTEATALLAVSPNSEETINGPQQDDLEGDGSSKYGSIGYSDSPHVFTRRFWWFCSLGLAALIVLQLTFLPRTSLSRDYRRYHGIHLTKSEVKRNFLVFAGIGNSHGSLTTEQHILKWLQTFSKIHSESKINTLGSNNHKLTSFVESQFKQFGFKTHSYSYDVPLLKVPESLELTLVDSKSGRQLYIAKLLEPNSETPAFHSFGANGTIDSDYIYANSGDTEDYELLVKHGFEIAKKVVIVKTELNSNISIAEKVQIAQKFGASAFINYYDFESYEKANEKKLDWAISRSSLGMGSLLHFHTPKIVSIPVSLNALKPILDTFKETIKNDDFSDWDFHPLKSSNNLHLHLSTTFNGQSKGKATNIVGTLKGIINDGDIIIASKRDSLTSSNPSSGHAVLFEIMRNYQRLVKLGWKPLRNIKFISWDGSSDGMIGSQLFVNDTVAFDAKRPILSYINIDGDCIIGSKLHVDSNPFFNHILKLTSKFVPIPKGSTSYKNLPETETEGILRDLNIEDDTDDEEPFEDHDYEENYTTLHRYWMKQDNGTINNVLGQELKFSDAGIFQNHLVVPLINIRFDNDIKRESSVYIPNSNYYSLNWLTDRHIDTDLILHGLLIRYIGLLGINLSEHEVVDYKARSYFDFIRKLLDSFFGDNEQILDEWKNKQVGQYLLSKWSIFKDIQRSYPEVEDVRLKDLIAQIKLLVKDSYNDTIATDKYNKHVQSNLIKDYPWYSYYKKVGHFSQFKLANYKLLHWEKNLKLDTKDYQYLGVNESFYSNLLYGVPGFDIGKNSTYLNQRFKLSTFTGLRESVNEKDYELTVKWLVVLYDKLRNINWLL</sequence>
<feature type="region of interest" description="Disordered" evidence="1">
    <location>
        <begin position="1"/>
        <end position="47"/>
    </location>
</feature>
<dbReference type="STRING" id="984487.A0A1E4SN32"/>
<dbReference type="PANTHER" id="PTHR10404:SF46">
    <property type="entry name" value="VACUOLAR PROTEIN SORTING-ASSOCIATED PROTEIN 70"/>
    <property type="match status" value="1"/>
</dbReference>
<dbReference type="OrthoDB" id="5841748at2759"/>
<feature type="compositionally biased region" description="Polar residues" evidence="1">
    <location>
        <begin position="1"/>
        <end position="19"/>
    </location>
</feature>